<sequence precursor="true">MSKSSLLTLFTHPSMAHSLQPALKKLMAGAVISSLSGLAMLAALWCLTQLLEELSPFWIAMAIGLWLLGSFSSALASWLAHDGESAFSARLRRQIANHLVRLPNHSLAKHSDQSLRDLVSNDVEKLHHMVAHLPAEAANFVIVPLAAIALLIHMAGLSALWALLPGILASLYYLIVVPHINARDGQARMKVMGEIITAVDDYSRGIRVNRIYGRQSGALAAYDDATKRFTSSMVMWVGKVATLAGMAVALLQAVATFAIAYLITFDANIETQAATIFFSLAIVTPALRLGHGLDYVSTGKGAMGRIISLLEQAPLPTGKTTSLENTSPLTLTNAQMSIDDVPLQSPLNFTFKSGAVNIITGPSGVGKTTLLRIIAGQETLQSGQITLAQTDIQQLNELTRHKNVLLIPQGSDVLPATVAENLRLTAPNASDSELEAGLQRAQLNIPLETSAVILSGGERQRLGLARAFLSDAKIILLDEPTSALDSTKVERLMVELKHLAEEDDKTIIMITHDETLAVHAATKLELNRTMTSENQQ</sequence>
<evidence type="ECO:0000256" key="4">
    <source>
        <dbReference type="ARBA" id="ARBA00022840"/>
    </source>
</evidence>
<dbReference type="Gene3D" id="1.20.1560.10">
    <property type="entry name" value="ABC transporter type 1, transmembrane domain"/>
    <property type="match status" value="1"/>
</dbReference>
<dbReference type="InterPro" id="IPR003439">
    <property type="entry name" value="ABC_transporter-like_ATP-bd"/>
</dbReference>
<dbReference type="Proteomes" id="UP000001062">
    <property type="component" value="Chromosome"/>
</dbReference>
<dbReference type="Gene3D" id="3.40.50.300">
    <property type="entry name" value="P-loop containing nucleotide triphosphate hydrolases"/>
    <property type="match status" value="1"/>
</dbReference>
<evidence type="ECO:0000256" key="5">
    <source>
        <dbReference type="ARBA" id="ARBA00022989"/>
    </source>
</evidence>
<evidence type="ECO:0000256" key="1">
    <source>
        <dbReference type="ARBA" id="ARBA00004651"/>
    </source>
</evidence>
<dbReference type="OrthoDB" id="8773773at2"/>
<dbReference type="InterPro" id="IPR017871">
    <property type="entry name" value="ABC_transporter-like_CS"/>
</dbReference>
<keyword evidence="4" id="KW-0067">ATP-binding</keyword>
<dbReference type="RefSeq" id="WP_013661871.1">
    <property type="nucleotide sequence ID" value="NC_015276.1"/>
</dbReference>
<dbReference type="InterPro" id="IPR036640">
    <property type="entry name" value="ABC1_TM_sf"/>
</dbReference>
<dbReference type="GO" id="GO:0140359">
    <property type="term" value="F:ABC-type transporter activity"/>
    <property type="evidence" value="ECO:0007669"/>
    <property type="project" value="InterPro"/>
</dbReference>
<keyword evidence="11" id="KW-1185">Reference proteome</keyword>
<dbReference type="SUPFAM" id="SSF90123">
    <property type="entry name" value="ABC transporter transmembrane region"/>
    <property type="match status" value="1"/>
</dbReference>
<feature type="transmembrane region" description="Helical" evidence="7">
    <location>
        <begin position="142"/>
        <end position="175"/>
    </location>
</feature>
<dbReference type="EMBL" id="CP002583">
    <property type="protein sequence ID" value="ADZ91968.1"/>
    <property type="molecule type" value="Genomic_DNA"/>
</dbReference>
<dbReference type="InterPro" id="IPR027417">
    <property type="entry name" value="P-loop_NTPase"/>
</dbReference>
<dbReference type="GO" id="GO:0005886">
    <property type="term" value="C:plasma membrane"/>
    <property type="evidence" value="ECO:0007669"/>
    <property type="project" value="UniProtKB-SubCell"/>
</dbReference>
<feature type="domain" description="ABC transporter" evidence="8">
    <location>
        <begin position="329"/>
        <end position="534"/>
    </location>
</feature>
<dbReference type="PANTHER" id="PTHR24221:SF654">
    <property type="entry name" value="ATP-BINDING CASSETTE SUB-FAMILY B MEMBER 6"/>
    <property type="match status" value="1"/>
</dbReference>
<proteinExistence type="predicted"/>
<feature type="transmembrane region" description="Helical" evidence="7">
    <location>
        <begin position="236"/>
        <end position="263"/>
    </location>
</feature>
<keyword evidence="6 7" id="KW-0472">Membrane</keyword>
<evidence type="ECO:0000256" key="2">
    <source>
        <dbReference type="ARBA" id="ARBA00022692"/>
    </source>
</evidence>
<dbReference type="HOGENOM" id="CLU_000604_84_9_6"/>
<gene>
    <name evidence="10" type="ordered locus">Marme_2740</name>
</gene>
<dbReference type="PATRIC" id="fig|717774.3.peg.2826"/>
<keyword evidence="3" id="KW-0547">Nucleotide-binding</keyword>
<evidence type="ECO:0000256" key="7">
    <source>
        <dbReference type="SAM" id="Phobius"/>
    </source>
</evidence>
<dbReference type="GO" id="GO:0016887">
    <property type="term" value="F:ATP hydrolysis activity"/>
    <property type="evidence" value="ECO:0007669"/>
    <property type="project" value="InterPro"/>
</dbReference>
<dbReference type="InterPro" id="IPR011527">
    <property type="entry name" value="ABC1_TM_dom"/>
</dbReference>
<dbReference type="CDD" id="cd03228">
    <property type="entry name" value="ABCC_MRP_Like"/>
    <property type="match status" value="1"/>
</dbReference>
<feature type="transmembrane region" description="Helical" evidence="7">
    <location>
        <begin position="26"/>
        <end position="45"/>
    </location>
</feature>
<dbReference type="PROSITE" id="PS50893">
    <property type="entry name" value="ABC_TRANSPORTER_2"/>
    <property type="match status" value="1"/>
</dbReference>
<evidence type="ECO:0000259" key="9">
    <source>
        <dbReference type="PROSITE" id="PS50929"/>
    </source>
</evidence>
<comment type="subcellular location">
    <subcellularLocation>
        <location evidence="1">Cell membrane</location>
        <topology evidence="1">Multi-pass membrane protein</topology>
    </subcellularLocation>
</comment>
<dbReference type="GO" id="GO:0005524">
    <property type="term" value="F:ATP binding"/>
    <property type="evidence" value="ECO:0007669"/>
    <property type="project" value="UniProtKB-KW"/>
</dbReference>
<dbReference type="AlphaFoldDB" id="F2JYD7"/>
<protein>
    <submittedName>
        <fullName evidence="10">Xenobiotic-transporting ATPase</fullName>
    </submittedName>
</protein>
<organism evidence="10 11">
    <name type="scientific">Marinomonas mediterranea (strain ATCC 700492 / JCM 21426 / NBRC 103028 / MMB-1)</name>
    <dbReference type="NCBI Taxonomy" id="717774"/>
    <lineage>
        <taxon>Bacteria</taxon>
        <taxon>Pseudomonadati</taxon>
        <taxon>Pseudomonadota</taxon>
        <taxon>Gammaproteobacteria</taxon>
        <taxon>Oceanospirillales</taxon>
        <taxon>Oceanospirillaceae</taxon>
        <taxon>Marinomonas</taxon>
    </lineage>
</organism>
<dbReference type="PROSITE" id="PS00211">
    <property type="entry name" value="ABC_TRANSPORTER_1"/>
    <property type="match status" value="1"/>
</dbReference>
<dbReference type="Pfam" id="PF00664">
    <property type="entry name" value="ABC_membrane"/>
    <property type="match status" value="1"/>
</dbReference>
<dbReference type="SUPFAM" id="SSF52540">
    <property type="entry name" value="P-loop containing nucleoside triphosphate hydrolases"/>
    <property type="match status" value="1"/>
</dbReference>
<name>F2JYD7_MARM1</name>
<dbReference type="eggNOG" id="COG1132">
    <property type="taxonomic scope" value="Bacteria"/>
</dbReference>
<dbReference type="InterPro" id="IPR039421">
    <property type="entry name" value="Type_1_exporter"/>
</dbReference>
<accession>F2JYD7</accession>
<evidence type="ECO:0000256" key="3">
    <source>
        <dbReference type="ARBA" id="ARBA00022741"/>
    </source>
</evidence>
<dbReference type="PANTHER" id="PTHR24221">
    <property type="entry name" value="ATP-BINDING CASSETTE SUB-FAMILY B"/>
    <property type="match status" value="1"/>
</dbReference>
<feature type="transmembrane region" description="Helical" evidence="7">
    <location>
        <begin position="57"/>
        <end position="80"/>
    </location>
</feature>
<evidence type="ECO:0000256" key="6">
    <source>
        <dbReference type="ARBA" id="ARBA00023136"/>
    </source>
</evidence>
<feature type="domain" description="ABC transmembrane type-1" evidence="9">
    <location>
        <begin position="28"/>
        <end position="284"/>
    </location>
</feature>
<keyword evidence="2 7" id="KW-0812">Transmembrane</keyword>
<dbReference type="Pfam" id="PF00005">
    <property type="entry name" value="ABC_tran"/>
    <property type="match status" value="1"/>
</dbReference>
<dbReference type="InterPro" id="IPR003593">
    <property type="entry name" value="AAA+_ATPase"/>
</dbReference>
<dbReference type="PROSITE" id="PS50929">
    <property type="entry name" value="ABC_TM1F"/>
    <property type="match status" value="1"/>
</dbReference>
<dbReference type="STRING" id="717774.Marme_2740"/>
<evidence type="ECO:0000313" key="11">
    <source>
        <dbReference type="Proteomes" id="UP000001062"/>
    </source>
</evidence>
<dbReference type="KEGG" id="mme:Marme_2740"/>
<dbReference type="SMART" id="SM00382">
    <property type="entry name" value="AAA"/>
    <property type="match status" value="1"/>
</dbReference>
<keyword evidence="5 7" id="KW-1133">Transmembrane helix</keyword>
<reference evidence="10 11" key="1">
    <citation type="journal article" date="2012" name="Stand. Genomic Sci.">
        <title>Complete genome sequence of the melanogenic marine bacterium Marinomonas mediterranea type strain (MMB-1(T)).</title>
        <authorList>
            <person name="Lucas-Elio P."/>
            <person name="Goodwin L."/>
            <person name="Woyke T."/>
            <person name="Pitluck S."/>
            <person name="Nolan M."/>
            <person name="Kyrpides N.C."/>
            <person name="Detter J.C."/>
            <person name="Copeland A."/>
            <person name="Teshima H."/>
            <person name="Bruce D."/>
            <person name="Detter C."/>
            <person name="Tapia R."/>
            <person name="Han S."/>
            <person name="Land M.L."/>
            <person name="Ivanova N."/>
            <person name="Mikhailova N."/>
            <person name="Johnston A.W."/>
            <person name="Sanchez-Amat A."/>
        </authorList>
    </citation>
    <scope>NUCLEOTIDE SEQUENCE [LARGE SCALE GENOMIC DNA]</scope>
    <source>
        <strain evidence="11">ATCC 700492 / JCM 21426 / NBRC 103028 / MMB-1</strain>
    </source>
</reference>
<evidence type="ECO:0000259" key="8">
    <source>
        <dbReference type="PROSITE" id="PS50893"/>
    </source>
</evidence>
<evidence type="ECO:0000313" key="10">
    <source>
        <dbReference type="EMBL" id="ADZ91968.1"/>
    </source>
</evidence>